<evidence type="ECO:0000256" key="3">
    <source>
        <dbReference type="ARBA" id="ARBA00022692"/>
    </source>
</evidence>
<dbReference type="GO" id="GO:0033119">
    <property type="term" value="P:negative regulation of RNA splicing"/>
    <property type="evidence" value="ECO:0007669"/>
    <property type="project" value="TreeGrafter"/>
</dbReference>
<dbReference type="Proteomes" id="UP000492821">
    <property type="component" value="Unassembled WGS sequence"/>
</dbReference>
<evidence type="ECO:0000256" key="5">
    <source>
        <dbReference type="ARBA" id="ARBA00023136"/>
    </source>
</evidence>
<comment type="subcellular location">
    <subcellularLocation>
        <location evidence="1">Membrane</location>
        <topology evidence="1">Multi-pass membrane protein</topology>
    </subcellularLocation>
</comment>
<evidence type="ECO:0000313" key="7">
    <source>
        <dbReference type="Proteomes" id="UP000492821"/>
    </source>
</evidence>
<dbReference type="PANTHER" id="PTHR23291:SF32">
    <property type="entry name" value="BAX INHIBITOR 1"/>
    <property type="match status" value="1"/>
</dbReference>
<name>A0A7E4VQ16_PANRE</name>
<keyword evidence="3 6" id="KW-0812">Transmembrane</keyword>
<feature type="transmembrane region" description="Helical" evidence="6">
    <location>
        <begin position="93"/>
        <end position="115"/>
    </location>
</feature>
<dbReference type="AlphaFoldDB" id="A0A7E4VQ16"/>
<evidence type="ECO:0000256" key="1">
    <source>
        <dbReference type="ARBA" id="ARBA00004141"/>
    </source>
</evidence>
<feature type="transmembrane region" description="Helical" evidence="6">
    <location>
        <begin position="148"/>
        <end position="167"/>
    </location>
</feature>
<keyword evidence="4 6" id="KW-1133">Transmembrane helix</keyword>
<dbReference type="GO" id="GO:2001234">
    <property type="term" value="P:negative regulation of apoptotic signaling pathway"/>
    <property type="evidence" value="ECO:0007669"/>
    <property type="project" value="TreeGrafter"/>
</dbReference>
<feature type="transmembrane region" description="Helical" evidence="6">
    <location>
        <begin position="61"/>
        <end position="81"/>
    </location>
</feature>
<feature type="transmembrane region" description="Helical" evidence="6">
    <location>
        <begin position="121"/>
        <end position="141"/>
    </location>
</feature>
<feature type="transmembrane region" description="Helical" evidence="6">
    <location>
        <begin position="173"/>
        <end position="192"/>
    </location>
</feature>
<reference evidence="7" key="1">
    <citation type="journal article" date="2013" name="Genetics">
        <title>The draft genome and transcriptome of Panagrellus redivivus are shaped by the harsh demands of a free-living lifestyle.</title>
        <authorList>
            <person name="Srinivasan J."/>
            <person name="Dillman A.R."/>
            <person name="Macchietto M.G."/>
            <person name="Heikkinen L."/>
            <person name="Lakso M."/>
            <person name="Fracchia K.M."/>
            <person name="Antoshechkin I."/>
            <person name="Mortazavi A."/>
            <person name="Wong G."/>
            <person name="Sternberg P.W."/>
        </authorList>
    </citation>
    <scope>NUCLEOTIDE SEQUENCE [LARGE SCALE GENOMIC DNA]</scope>
    <source>
        <strain evidence="7">MT8872</strain>
    </source>
</reference>
<accession>A0A7E4VQ16</accession>
<evidence type="ECO:0000256" key="6">
    <source>
        <dbReference type="RuleBase" id="RU004379"/>
    </source>
</evidence>
<feature type="transmembrane region" description="Helical" evidence="6">
    <location>
        <begin position="37"/>
        <end position="55"/>
    </location>
</feature>
<dbReference type="GO" id="GO:0034620">
    <property type="term" value="P:cellular response to unfolded protein"/>
    <property type="evidence" value="ECO:0007669"/>
    <property type="project" value="TreeGrafter"/>
</dbReference>
<dbReference type="PANTHER" id="PTHR23291">
    <property type="entry name" value="BAX INHIBITOR-RELATED"/>
    <property type="match status" value="1"/>
</dbReference>
<protein>
    <submittedName>
        <fullName evidence="8">Bax inhibitor 1</fullName>
    </submittedName>
</protein>
<dbReference type="InterPro" id="IPR006214">
    <property type="entry name" value="Bax_inhibitor_1-related"/>
</dbReference>
<organism evidence="7 8">
    <name type="scientific">Panagrellus redivivus</name>
    <name type="common">Microworm</name>
    <dbReference type="NCBI Taxonomy" id="6233"/>
    <lineage>
        <taxon>Eukaryota</taxon>
        <taxon>Metazoa</taxon>
        <taxon>Ecdysozoa</taxon>
        <taxon>Nematoda</taxon>
        <taxon>Chromadorea</taxon>
        <taxon>Rhabditida</taxon>
        <taxon>Tylenchina</taxon>
        <taxon>Panagrolaimomorpha</taxon>
        <taxon>Panagrolaimoidea</taxon>
        <taxon>Panagrolaimidae</taxon>
        <taxon>Panagrellus</taxon>
    </lineage>
</organism>
<proteinExistence type="inferred from homology"/>
<dbReference type="GO" id="GO:0019899">
    <property type="term" value="F:enzyme binding"/>
    <property type="evidence" value="ECO:0007669"/>
    <property type="project" value="TreeGrafter"/>
</dbReference>
<keyword evidence="7" id="KW-1185">Reference proteome</keyword>
<dbReference type="WBParaSite" id="Pan_g23810.t1">
    <property type="protein sequence ID" value="Pan_g23810.t1"/>
    <property type="gene ID" value="Pan_g23810"/>
</dbReference>
<evidence type="ECO:0000256" key="2">
    <source>
        <dbReference type="ARBA" id="ARBA00010350"/>
    </source>
</evidence>
<keyword evidence="5 6" id="KW-0472">Membrane</keyword>
<dbReference type="GO" id="GO:0031966">
    <property type="term" value="C:mitochondrial membrane"/>
    <property type="evidence" value="ECO:0007669"/>
    <property type="project" value="TreeGrafter"/>
</dbReference>
<comment type="similarity">
    <text evidence="2 6">Belongs to the BI1 family.</text>
</comment>
<evidence type="ECO:0000256" key="4">
    <source>
        <dbReference type="ARBA" id="ARBA00022989"/>
    </source>
</evidence>
<sequence>MSSSSRVDPTNILRNVENIFSSLNNRLEKDVRDHLKTVYSTLTICLVTAMFGAFLNHYFALYNWAFLMAIGQFGLMFALATTPFSRETERKRLGYLLGFAALVGANTGPLVEVIGADDPSIVFNAYLITLIVFGSFTLSALYAESTKFLHLGGFLGSALLCLLLTSFFARSQFMYTAILWGGLAINCGFVLYDTQLIAERKRRGDNDYVWHTIELFIDFVNLFRYILILLKEKSENNRRRN</sequence>
<dbReference type="Pfam" id="PF01027">
    <property type="entry name" value="Bax1-I"/>
    <property type="match status" value="1"/>
</dbReference>
<evidence type="ECO:0000313" key="8">
    <source>
        <dbReference type="WBParaSite" id="Pan_g23810.t1"/>
    </source>
</evidence>
<reference evidence="8" key="2">
    <citation type="submission" date="2020-10" db="UniProtKB">
        <authorList>
            <consortium name="WormBaseParasite"/>
        </authorList>
    </citation>
    <scope>IDENTIFICATION</scope>
</reference>